<dbReference type="InterPro" id="IPR003833">
    <property type="entry name" value="CT_C_D"/>
</dbReference>
<evidence type="ECO:0000256" key="2">
    <source>
        <dbReference type="ARBA" id="ARBA00022801"/>
    </source>
</evidence>
<keyword evidence="3" id="KW-0067">ATP-binding</keyword>
<dbReference type="SMART" id="SM00796">
    <property type="entry name" value="AHS1"/>
    <property type="match status" value="1"/>
</dbReference>
<dbReference type="GO" id="GO:0016787">
    <property type="term" value="F:hydrolase activity"/>
    <property type="evidence" value="ECO:0007669"/>
    <property type="project" value="UniProtKB-KW"/>
</dbReference>
<dbReference type="SUPFAM" id="SSF160467">
    <property type="entry name" value="PH0987 N-terminal domain-like"/>
    <property type="match status" value="1"/>
</dbReference>
<protein>
    <submittedName>
        <fullName evidence="5">Allophanate hydrolase</fullName>
    </submittedName>
</protein>
<dbReference type="PANTHER" id="PTHR34698:SF2">
    <property type="entry name" value="5-OXOPROLINASE SUBUNIT B"/>
    <property type="match status" value="1"/>
</dbReference>
<dbReference type="PANTHER" id="PTHR34698">
    <property type="entry name" value="5-OXOPROLINASE SUBUNIT B"/>
    <property type="match status" value="1"/>
</dbReference>
<name>A0A3M0MCP1_9RHOB</name>
<evidence type="ECO:0000256" key="1">
    <source>
        <dbReference type="ARBA" id="ARBA00022741"/>
    </source>
</evidence>
<dbReference type="InterPro" id="IPR010016">
    <property type="entry name" value="PxpB"/>
</dbReference>
<evidence type="ECO:0000313" key="5">
    <source>
        <dbReference type="EMBL" id="RMC35522.1"/>
    </source>
</evidence>
<dbReference type="EMBL" id="QOKZ01000003">
    <property type="protein sequence ID" value="RMC35522.1"/>
    <property type="molecule type" value="Genomic_DNA"/>
</dbReference>
<sequence length="257" mass="27236">MTGSLMTSESNIPIGLEPRTHWAGIDGVLLRFALTAKPEAMAATQLLAADLEAKTPAGVVEIAPGLVSVLLRFDPGKTRREVLATEMSARAQHIIQGQLDTPPPARRWTIPAAFGDADGPQLAEVAQAVGCSPDAAIRQICEADLRVLVIGFAPGQPYIGLLPEAWDLPRQSELTPTVPAGAIVVAVRQLVMFGASSATGWRQVGRSAFRSFRPERDTPMPLRAGDAIRFAPVPASEIEALEQAADGLGGARLKVLR</sequence>
<dbReference type="SUPFAM" id="SSF50891">
    <property type="entry name" value="Cyclophilin-like"/>
    <property type="match status" value="1"/>
</dbReference>
<keyword evidence="2 5" id="KW-0378">Hydrolase</keyword>
<feature type="domain" description="Carboxyltransferase" evidence="4">
    <location>
        <begin position="18"/>
        <end position="222"/>
    </location>
</feature>
<gene>
    <name evidence="5" type="ORF">C9E81_09840</name>
</gene>
<proteinExistence type="predicted"/>
<organism evidence="5 6">
    <name type="scientific">Paracoccus alkanivorans</name>
    <dbReference type="NCBI Taxonomy" id="2116655"/>
    <lineage>
        <taxon>Bacteria</taxon>
        <taxon>Pseudomonadati</taxon>
        <taxon>Pseudomonadota</taxon>
        <taxon>Alphaproteobacteria</taxon>
        <taxon>Rhodobacterales</taxon>
        <taxon>Paracoccaceae</taxon>
        <taxon>Paracoccus</taxon>
    </lineage>
</organism>
<reference evidence="5 6" key="1">
    <citation type="submission" date="2018-07" db="EMBL/GenBank/DDBJ databases">
        <authorList>
            <person name="Zhang Y."/>
            <person name="Wang L."/>
            <person name="Ma S."/>
        </authorList>
    </citation>
    <scope>NUCLEOTIDE SEQUENCE [LARGE SCALE GENOMIC DNA]</scope>
    <source>
        <strain evidence="5 6">4-2</strain>
    </source>
</reference>
<dbReference type="Gene3D" id="2.40.100.10">
    <property type="entry name" value="Cyclophilin-like"/>
    <property type="match status" value="1"/>
</dbReference>
<dbReference type="GO" id="GO:0005524">
    <property type="term" value="F:ATP binding"/>
    <property type="evidence" value="ECO:0007669"/>
    <property type="project" value="UniProtKB-KW"/>
</dbReference>
<evidence type="ECO:0000313" key="6">
    <source>
        <dbReference type="Proteomes" id="UP000273516"/>
    </source>
</evidence>
<keyword evidence="6" id="KW-1185">Reference proteome</keyword>
<accession>A0A3M0MCP1</accession>
<dbReference type="Gene3D" id="3.30.1360.40">
    <property type="match status" value="1"/>
</dbReference>
<dbReference type="Pfam" id="PF02682">
    <property type="entry name" value="CT_C_D"/>
    <property type="match status" value="1"/>
</dbReference>
<dbReference type="InterPro" id="IPR029000">
    <property type="entry name" value="Cyclophilin-like_dom_sf"/>
</dbReference>
<dbReference type="Proteomes" id="UP000273516">
    <property type="component" value="Unassembled WGS sequence"/>
</dbReference>
<dbReference type="AlphaFoldDB" id="A0A3M0MCP1"/>
<comment type="caution">
    <text evidence="5">The sequence shown here is derived from an EMBL/GenBank/DDBJ whole genome shotgun (WGS) entry which is preliminary data.</text>
</comment>
<keyword evidence="1" id="KW-0547">Nucleotide-binding</keyword>
<evidence type="ECO:0000259" key="4">
    <source>
        <dbReference type="SMART" id="SM00796"/>
    </source>
</evidence>
<evidence type="ECO:0000256" key="3">
    <source>
        <dbReference type="ARBA" id="ARBA00022840"/>
    </source>
</evidence>